<gene>
    <name evidence="1" type="ORF">DQG23_08670</name>
</gene>
<evidence type="ECO:0000313" key="2">
    <source>
        <dbReference type="Proteomes" id="UP000250369"/>
    </source>
</evidence>
<proteinExistence type="predicted"/>
<comment type="caution">
    <text evidence="1">The sequence shown here is derived from an EMBL/GenBank/DDBJ whole genome shotgun (WGS) entry which is preliminary data.</text>
</comment>
<dbReference type="Proteomes" id="UP000250369">
    <property type="component" value="Unassembled WGS sequence"/>
</dbReference>
<evidence type="ECO:0000313" key="1">
    <source>
        <dbReference type="EMBL" id="RAV22096.1"/>
    </source>
</evidence>
<dbReference type="AlphaFoldDB" id="A0A329MRW9"/>
<organism evidence="1 2">
    <name type="scientific">Paenibacillus contaminans</name>
    <dbReference type="NCBI Taxonomy" id="450362"/>
    <lineage>
        <taxon>Bacteria</taxon>
        <taxon>Bacillati</taxon>
        <taxon>Bacillota</taxon>
        <taxon>Bacilli</taxon>
        <taxon>Bacillales</taxon>
        <taxon>Paenibacillaceae</taxon>
        <taxon>Paenibacillus</taxon>
    </lineage>
</organism>
<accession>A0A329MRW9</accession>
<reference evidence="1 2" key="1">
    <citation type="journal article" date="2009" name="Int. J. Syst. Evol. Microbiol.">
        <title>Paenibacillus contaminans sp. nov., isolated from a contaminated laboratory plate.</title>
        <authorList>
            <person name="Chou J.H."/>
            <person name="Lee J.H."/>
            <person name="Lin M.C."/>
            <person name="Chang P.S."/>
            <person name="Arun A.B."/>
            <person name="Young C.C."/>
            <person name="Chen W.M."/>
        </authorList>
    </citation>
    <scope>NUCLEOTIDE SEQUENCE [LARGE SCALE GENOMIC DNA]</scope>
    <source>
        <strain evidence="1 2">CKOBP-6</strain>
    </source>
</reference>
<name>A0A329MRW9_9BACL</name>
<keyword evidence="2" id="KW-1185">Reference proteome</keyword>
<sequence length="230" mass="26286">MDTETAVHLIGTDKLLDYELEQYWHCPGCFERNRANGHSCGPSWQQLVQYAVNHAINDYYMLPSDRRTAIAILDSLDKRWTNKVRAFASKEHFDRVKKVVSHYLVIHLLRDSGAQEPFCLFEQHSVRLPELRTDLSMIFQVAEWGSSSLVIKKFIVHNDPNIVRAFLHMTVAFADRAFGKLPERIEVHTLLDGATYTAIPVEEDIPASLDYLLLMRGLMKGGTTAPTFSH</sequence>
<dbReference type="EMBL" id="QMFB01000003">
    <property type="protein sequence ID" value="RAV22096.1"/>
    <property type="molecule type" value="Genomic_DNA"/>
</dbReference>
<protein>
    <submittedName>
        <fullName evidence="1">Uncharacterized protein</fullName>
    </submittedName>
</protein>